<evidence type="ECO:0000259" key="1">
    <source>
        <dbReference type="Pfam" id="PF07969"/>
    </source>
</evidence>
<dbReference type="SUPFAM" id="SSF51556">
    <property type="entry name" value="Metallo-dependent hydrolases"/>
    <property type="match status" value="1"/>
</dbReference>
<evidence type="ECO:0000313" key="2">
    <source>
        <dbReference type="EMBL" id="CAB4834433.1"/>
    </source>
</evidence>
<gene>
    <name evidence="2" type="ORF">UFOPK3204_01500</name>
</gene>
<dbReference type="EMBL" id="CAFABK010000092">
    <property type="protein sequence ID" value="CAB4834433.1"/>
    <property type="molecule type" value="Genomic_DNA"/>
</dbReference>
<name>A0A6J7ANP6_9ZZZZ</name>
<dbReference type="SUPFAM" id="SSF51338">
    <property type="entry name" value="Composite domain of metallo-dependent hydrolases"/>
    <property type="match status" value="1"/>
</dbReference>
<reference evidence="2" key="1">
    <citation type="submission" date="2020-05" db="EMBL/GenBank/DDBJ databases">
        <authorList>
            <person name="Chiriac C."/>
            <person name="Salcher M."/>
            <person name="Ghai R."/>
            <person name="Kavagutti S V."/>
        </authorList>
    </citation>
    <scope>NUCLEOTIDE SEQUENCE</scope>
</reference>
<dbReference type="GO" id="GO:0016810">
    <property type="term" value="F:hydrolase activity, acting on carbon-nitrogen (but not peptide) bonds"/>
    <property type="evidence" value="ECO:0007669"/>
    <property type="project" value="InterPro"/>
</dbReference>
<feature type="domain" description="Amidohydrolase 3" evidence="1">
    <location>
        <begin position="54"/>
        <end position="544"/>
    </location>
</feature>
<dbReference type="InterPro" id="IPR011059">
    <property type="entry name" value="Metal-dep_hydrolase_composite"/>
</dbReference>
<sequence>MPATVILKASSIITMDPSNPRAEAIAIDESTGKIVAVGSVAECQAAGPGVALTDLGATVLMPGFIEAHSHPMLGGMITQPPSYWIAPYLGYPNLSDVQALWTKVNAELPPDQPVVFEGLDRLLQQAPLQTNSDLDKFFPTRRAVVLDNSGHVAYFNSAVIAFNKWAEGKPPADPPGARFGRNADGTSNGIAYETAAQLEAVMPTVKDAVPRPLESAARWLQYMSGFGITATSEMTYSTNLLKGYEALTTRPNSPVRMSLYHMAIDSDAGVQVVSPDPSMLRKQGVKLWADGSPWVGSIASSFPYLDTPAVQAAEIPLGPGGTNMMNYTRVELDSLLAKFAPLGWQMAFHVNGDVGLDIVLDAYEEALTNNNLMGTDHRWRVEHCGGCRGDQFQRAVAMGVTISLGPFQFIYWGDLLDGTMFPPEIGSQWMRWGDAVRAGAHLSFHNDGPVSPPIPLLNIQTAITRATDSGQVHGANQIISLEDALKAETTGAAYMLHRENEIGSLAVGLYADLVELSMDPYLAEPTTLATEVKVQATWLSGRKVDLDSFLTQIQEVEAAATHPVDHHTVMSSHTC</sequence>
<protein>
    <submittedName>
        <fullName evidence="2">Unannotated protein</fullName>
    </submittedName>
</protein>
<dbReference type="PANTHER" id="PTHR22642">
    <property type="entry name" value="IMIDAZOLONEPROPIONASE"/>
    <property type="match status" value="1"/>
</dbReference>
<dbReference type="Gene3D" id="3.10.310.70">
    <property type="match status" value="1"/>
</dbReference>
<dbReference type="AlphaFoldDB" id="A0A6J7ANP6"/>
<dbReference type="Pfam" id="PF07969">
    <property type="entry name" value="Amidohydro_3"/>
    <property type="match status" value="1"/>
</dbReference>
<dbReference type="PANTHER" id="PTHR22642:SF2">
    <property type="entry name" value="PROTEIN LONG AFTER FAR-RED 3"/>
    <property type="match status" value="1"/>
</dbReference>
<dbReference type="InterPro" id="IPR013108">
    <property type="entry name" value="Amidohydro_3"/>
</dbReference>
<dbReference type="InterPro" id="IPR032466">
    <property type="entry name" value="Metal_Hydrolase"/>
</dbReference>
<dbReference type="InterPro" id="IPR033932">
    <property type="entry name" value="YtcJ-like"/>
</dbReference>
<dbReference type="Gene3D" id="3.20.20.140">
    <property type="entry name" value="Metal-dependent hydrolases"/>
    <property type="match status" value="1"/>
</dbReference>
<proteinExistence type="predicted"/>
<dbReference type="CDD" id="cd01300">
    <property type="entry name" value="YtcJ_like"/>
    <property type="match status" value="1"/>
</dbReference>
<dbReference type="Gene3D" id="2.30.40.10">
    <property type="entry name" value="Urease, subunit C, domain 1"/>
    <property type="match status" value="1"/>
</dbReference>
<organism evidence="2">
    <name type="scientific">freshwater metagenome</name>
    <dbReference type="NCBI Taxonomy" id="449393"/>
    <lineage>
        <taxon>unclassified sequences</taxon>
        <taxon>metagenomes</taxon>
        <taxon>ecological metagenomes</taxon>
    </lineage>
</organism>
<accession>A0A6J7ANP6</accession>